<gene>
    <name evidence="1" type="ORF">CEXT_126321</name>
</gene>
<reference evidence="1 2" key="1">
    <citation type="submission" date="2021-06" db="EMBL/GenBank/DDBJ databases">
        <title>Caerostris extrusa draft genome.</title>
        <authorList>
            <person name="Kono N."/>
            <person name="Arakawa K."/>
        </authorList>
    </citation>
    <scope>NUCLEOTIDE SEQUENCE [LARGE SCALE GENOMIC DNA]</scope>
</reference>
<accession>A0AAV4XI42</accession>
<name>A0AAV4XI42_CAEEX</name>
<dbReference type="Proteomes" id="UP001054945">
    <property type="component" value="Unassembled WGS sequence"/>
</dbReference>
<protein>
    <recommendedName>
        <fullName evidence="3">Ycf15</fullName>
    </recommendedName>
</protein>
<dbReference type="EMBL" id="BPLR01017662">
    <property type="protein sequence ID" value="GIY93454.1"/>
    <property type="molecule type" value="Genomic_DNA"/>
</dbReference>
<comment type="caution">
    <text evidence="1">The sequence shown here is derived from an EMBL/GenBank/DDBJ whole genome shotgun (WGS) entry which is preliminary data.</text>
</comment>
<keyword evidence="2" id="KW-1185">Reference proteome</keyword>
<evidence type="ECO:0000313" key="2">
    <source>
        <dbReference type="Proteomes" id="UP001054945"/>
    </source>
</evidence>
<proteinExistence type="predicted"/>
<evidence type="ECO:0000313" key="1">
    <source>
        <dbReference type="EMBL" id="GIY93454.1"/>
    </source>
</evidence>
<organism evidence="1 2">
    <name type="scientific">Caerostris extrusa</name>
    <name type="common">Bark spider</name>
    <name type="synonym">Caerostris bankana</name>
    <dbReference type="NCBI Taxonomy" id="172846"/>
    <lineage>
        <taxon>Eukaryota</taxon>
        <taxon>Metazoa</taxon>
        <taxon>Ecdysozoa</taxon>
        <taxon>Arthropoda</taxon>
        <taxon>Chelicerata</taxon>
        <taxon>Arachnida</taxon>
        <taxon>Araneae</taxon>
        <taxon>Araneomorphae</taxon>
        <taxon>Entelegynae</taxon>
        <taxon>Araneoidea</taxon>
        <taxon>Araneidae</taxon>
        <taxon>Caerostris</taxon>
    </lineage>
</organism>
<dbReference type="AlphaFoldDB" id="A0AAV4XI42"/>
<sequence length="102" mass="11232">MKNDLPSRECAIGGMRSFVASNYIVNRPEGCGCPYKQSSASLPSFIVCREKGFARLLLSLSSLVRLSIRVPLLWAISRGLPFTHPSIPLFIAHRDGSSLVRN</sequence>
<evidence type="ECO:0008006" key="3">
    <source>
        <dbReference type="Google" id="ProtNLM"/>
    </source>
</evidence>